<evidence type="ECO:0000259" key="2">
    <source>
        <dbReference type="PROSITE" id="PS50995"/>
    </source>
</evidence>
<dbReference type="Pfam" id="PF12802">
    <property type="entry name" value="MarR_2"/>
    <property type="match status" value="1"/>
</dbReference>
<dbReference type="GO" id="GO:0003700">
    <property type="term" value="F:DNA-binding transcription factor activity"/>
    <property type="evidence" value="ECO:0007669"/>
    <property type="project" value="InterPro"/>
</dbReference>
<dbReference type="EMBL" id="JAGFBF010000001">
    <property type="protein sequence ID" value="MBO2988531.1"/>
    <property type="molecule type" value="Genomic_DNA"/>
</dbReference>
<keyword evidence="4" id="KW-1185">Reference proteome</keyword>
<evidence type="ECO:0000313" key="3">
    <source>
        <dbReference type="EMBL" id="MBO2988531.1"/>
    </source>
</evidence>
<dbReference type="PANTHER" id="PTHR33164:SF57">
    <property type="entry name" value="MARR-FAMILY TRANSCRIPTIONAL REGULATOR"/>
    <property type="match status" value="1"/>
</dbReference>
<dbReference type="InterPro" id="IPR039422">
    <property type="entry name" value="MarR/SlyA-like"/>
</dbReference>
<dbReference type="GO" id="GO:0006950">
    <property type="term" value="P:response to stress"/>
    <property type="evidence" value="ECO:0007669"/>
    <property type="project" value="TreeGrafter"/>
</dbReference>
<proteinExistence type="predicted"/>
<feature type="domain" description="HTH marR-type" evidence="2">
    <location>
        <begin position="20"/>
        <end position="157"/>
    </location>
</feature>
<reference evidence="3" key="1">
    <citation type="submission" date="2021-03" db="EMBL/GenBank/DDBJ databases">
        <title>Leucobacter chromiisoli sp. nov., isolated from chromium-containing soil of chemical plant.</title>
        <authorList>
            <person name="Xu Z."/>
        </authorList>
    </citation>
    <scope>NUCLEOTIDE SEQUENCE</scope>
    <source>
        <strain evidence="3">K 70/01</strain>
    </source>
</reference>
<name>A0A939QB66_9MICO</name>
<sequence length="199" mass="21677">MGEREPGAADAIAAPGGDADHTISEIIAEFSEVFAFARTRWAWYAEEVHPDLKGVGMMVLQTILRKGPITATALTQILDMDKAVVSRQVSKLRQLGLIDAEPSAEDRRVTRLSVSPEATHTLDDIRGRIAHAYQEQFTGWSDSDLEQLRSALHRFNGTAHEGERRAWPMHRCGTAGGRRSDGQTESGDSAADRDAAPGA</sequence>
<dbReference type="Proteomes" id="UP000668403">
    <property type="component" value="Unassembled WGS sequence"/>
</dbReference>
<evidence type="ECO:0000313" key="4">
    <source>
        <dbReference type="Proteomes" id="UP000668403"/>
    </source>
</evidence>
<dbReference type="PROSITE" id="PS50995">
    <property type="entry name" value="HTH_MARR_2"/>
    <property type="match status" value="1"/>
</dbReference>
<organism evidence="3 4">
    <name type="scientific">Leucobacter tardus</name>
    <dbReference type="NCBI Taxonomy" id="501483"/>
    <lineage>
        <taxon>Bacteria</taxon>
        <taxon>Bacillati</taxon>
        <taxon>Actinomycetota</taxon>
        <taxon>Actinomycetes</taxon>
        <taxon>Micrococcales</taxon>
        <taxon>Microbacteriaceae</taxon>
        <taxon>Leucobacter</taxon>
    </lineage>
</organism>
<comment type="caution">
    <text evidence="3">The sequence shown here is derived from an EMBL/GenBank/DDBJ whole genome shotgun (WGS) entry which is preliminary data.</text>
</comment>
<dbReference type="CDD" id="cd00090">
    <property type="entry name" value="HTH_ARSR"/>
    <property type="match status" value="1"/>
</dbReference>
<dbReference type="InterPro" id="IPR036388">
    <property type="entry name" value="WH-like_DNA-bd_sf"/>
</dbReference>
<dbReference type="AlphaFoldDB" id="A0A939QB66"/>
<dbReference type="Gene3D" id="1.10.10.10">
    <property type="entry name" value="Winged helix-like DNA-binding domain superfamily/Winged helix DNA-binding domain"/>
    <property type="match status" value="1"/>
</dbReference>
<dbReference type="InterPro" id="IPR036390">
    <property type="entry name" value="WH_DNA-bd_sf"/>
</dbReference>
<dbReference type="InterPro" id="IPR000835">
    <property type="entry name" value="HTH_MarR-typ"/>
</dbReference>
<evidence type="ECO:0000256" key="1">
    <source>
        <dbReference type="SAM" id="MobiDB-lite"/>
    </source>
</evidence>
<dbReference type="RefSeq" id="WP_208235957.1">
    <property type="nucleotide sequence ID" value="NZ_BAAAQU010000001.1"/>
</dbReference>
<feature type="region of interest" description="Disordered" evidence="1">
    <location>
        <begin position="160"/>
        <end position="199"/>
    </location>
</feature>
<dbReference type="SMART" id="SM00347">
    <property type="entry name" value="HTH_MARR"/>
    <property type="match status" value="1"/>
</dbReference>
<dbReference type="PANTHER" id="PTHR33164">
    <property type="entry name" value="TRANSCRIPTIONAL REGULATOR, MARR FAMILY"/>
    <property type="match status" value="1"/>
</dbReference>
<dbReference type="SUPFAM" id="SSF46785">
    <property type="entry name" value="Winged helix' DNA-binding domain"/>
    <property type="match status" value="1"/>
</dbReference>
<accession>A0A939QB66</accession>
<protein>
    <submittedName>
        <fullName evidence="3">MarR family transcriptional regulator</fullName>
    </submittedName>
</protein>
<feature type="compositionally biased region" description="Basic and acidic residues" evidence="1">
    <location>
        <begin position="190"/>
        <end position="199"/>
    </location>
</feature>
<gene>
    <name evidence="3" type="ORF">J4H85_00765</name>
</gene>
<dbReference type="InterPro" id="IPR011991">
    <property type="entry name" value="ArsR-like_HTH"/>
</dbReference>